<gene>
    <name evidence="1" type="ORF">WM40_24510</name>
</gene>
<dbReference type="RefSeq" id="WP_024905496.1">
    <property type="nucleotide sequence ID" value="NZ_CADFGU010000023.1"/>
</dbReference>
<dbReference type="PATRIC" id="fig|28092.6.peg.5768"/>
<dbReference type="Proteomes" id="UP000033618">
    <property type="component" value="Unassembled WGS sequence"/>
</dbReference>
<evidence type="ECO:0000313" key="2">
    <source>
        <dbReference type="Proteomes" id="UP000033618"/>
    </source>
</evidence>
<name>A0A0F5JU93_9BURK</name>
<keyword evidence="2" id="KW-1185">Reference proteome</keyword>
<proteinExistence type="predicted"/>
<dbReference type="EMBL" id="LAQU01000058">
    <property type="protein sequence ID" value="KKB61215.1"/>
    <property type="molecule type" value="Genomic_DNA"/>
</dbReference>
<protein>
    <submittedName>
        <fullName evidence="1">Uncharacterized protein</fullName>
    </submittedName>
</protein>
<sequence>MKQEALIDAFDQVGAISGDAVKALTVEWALWLAGNWERIPPADRGMMVTVGGVLFDKGATYEKGFIPPAKPAINVLPVRDGRSS</sequence>
<evidence type="ECO:0000313" key="1">
    <source>
        <dbReference type="EMBL" id="KKB61215.1"/>
    </source>
</evidence>
<organism evidence="1 2">
    <name type="scientific">Robbsia andropogonis</name>
    <dbReference type="NCBI Taxonomy" id="28092"/>
    <lineage>
        <taxon>Bacteria</taxon>
        <taxon>Pseudomonadati</taxon>
        <taxon>Pseudomonadota</taxon>
        <taxon>Betaproteobacteria</taxon>
        <taxon>Burkholderiales</taxon>
        <taxon>Burkholderiaceae</taxon>
        <taxon>Robbsia</taxon>
    </lineage>
</organism>
<comment type="caution">
    <text evidence="1">The sequence shown here is derived from an EMBL/GenBank/DDBJ whole genome shotgun (WGS) entry which is preliminary data.</text>
</comment>
<dbReference type="AlphaFoldDB" id="A0A0F5JU93"/>
<reference evidence="1 2" key="1">
    <citation type="submission" date="2015-03" db="EMBL/GenBank/DDBJ databases">
        <title>Draft Genome Sequence of Burkholderia andropogonis type strain ICMP2807, isolated from Sorghum bicolor.</title>
        <authorList>
            <person name="Lopes-Santos L."/>
            <person name="Castro D.B."/>
            <person name="Ottoboni L.M."/>
            <person name="Park D."/>
            <person name="Weirc B.S."/>
            <person name="Destefano S.A."/>
        </authorList>
    </citation>
    <scope>NUCLEOTIDE SEQUENCE [LARGE SCALE GENOMIC DNA]</scope>
    <source>
        <strain evidence="1 2">ICMP2807</strain>
    </source>
</reference>
<accession>A0A0F5JU93</accession>